<reference evidence="2" key="1">
    <citation type="submission" date="2019-08" db="EMBL/GenBank/DDBJ databases">
        <title>The improved chromosome-level genome for the pearl oyster Pinctada fucata martensii using PacBio sequencing and Hi-C.</title>
        <authorList>
            <person name="Zheng Z."/>
        </authorList>
    </citation>
    <scope>NUCLEOTIDE SEQUENCE</scope>
    <source>
        <strain evidence="2">ZZ-2019</strain>
        <tissue evidence="2">Adductor muscle</tissue>
    </source>
</reference>
<dbReference type="CDD" id="cd09487">
    <property type="entry name" value="SAM_superfamily"/>
    <property type="match status" value="1"/>
</dbReference>
<sequence>MESILIKIGLDNLTENFKEEHISPDIVCQLTTVEMKFLGVTNKLDMVKLRSECAKYGAKSPAKTIKGCGPAEYCIPEQLLRNLIADDFSVADISKLLSVSERTIYRRLQKYNISKLNFSDLDDDGLDVHVCDLVKNFPFCGEKMLMQMLKQKGIQVQRWRFRESMWRVDEGGIKERKKGCLKRRVYDVEGPNHLWHVDTNHKLIRWHLVIAGGIDGFSRMITFLFCLDNNKSETLLFCFRDGVEHYGLPLRVRSDEGLENIQIAEYMIQHRGIGRGSMLTGKNVHNQRIERLWRDVYTGVLCFYYNLFHHMEDEGLLDPLNDLHIAALHYTYISKINEKLQIWRDAWASHRIRTAKSSPQLMWVSGQFQNPVGLDFVDEEWYGTEGLVEETGDDTFTSRPIIDSVSATVMTAECKRQLDREVNTTWISSSYGMDIYSKVLRIIERHLHVSS</sequence>
<dbReference type="Proteomes" id="UP001186944">
    <property type="component" value="Unassembled WGS sequence"/>
</dbReference>
<dbReference type="GO" id="GO:0015074">
    <property type="term" value="P:DNA integration"/>
    <property type="evidence" value="ECO:0007669"/>
    <property type="project" value="InterPro"/>
</dbReference>
<feature type="domain" description="Integrase catalytic" evidence="1">
    <location>
        <begin position="187"/>
        <end position="367"/>
    </location>
</feature>
<dbReference type="GO" id="GO:0003676">
    <property type="term" value="F:nucleic acid binding"/>
    <property type="evidence" value="ECO:0007669"/>
    <property type="project" value="InterPro"/>
</dbReference>
<dbReference type="Pfam" id="PF24764">
    <property type="entry name" value="rva_4"/>
    <property type="match status" value="1"/>
</dbReference>
<protein>
    <recommendedName>
        <fullName evidence="1">Integrase catalytic domain-containing protein</fullName>
    </recommendedName>
</protein>
<dbReference type="PANTHER" id="PTHR46791:SF4">
    <property type="match status" value="1"/>
</dbReference>
<name>A0AA88XJ14_PINIB</name>
<gene>
    <name evidence="2" type="ORF">FSP39_020666</name>
</gene>
<dbReference type="InterPro" id="IPR058913">
    <property type="entry name" value="Integrase_dom_put"/>
</dbReference>
<keyword evidence="3" id="KW-1185">Reference proteome</keyword>
<dbReference type="InterPro" id="IPR012337">
    <property type="entry name" value="RNaseH-like_sf"/>
</dbReference>
<dbReference type="InterPro" id="IPR001584">
    <property type="entry name" value="Integrase_cat-core"/>
</dbReference>
<organism evidence="2 3">
    <name type="scientific">Pinctada imbricata</name>
    <name type="common">Atlantic pearl-oyster</name>
    <name type="synonym">Pinctada martensii</name>
    <dbReference type="NCBI Taxonomy" id="66713"/>
    <lineage>
        <taxon>Eukaryota</taxon>
        <taxon>Metazoa</taxon>
        <taxon>Spiralia</taxon>
        <taxon>Lophotrochozoa</taxon>
        <taxon>Mollusca</taxon>
        <taxon>Bivalvia</taxon>
        <taxon>Autobranchia</taxon>
        <taxon>Pteriomorphia</taxon>
        <taxon>Pterioida</taxon>
        <taxon>Pterioidea</taxon>
        <taxon>Pteriidae</taxon>
        <taxon>Pinctada</taxon>
    </lineage>
</organism>
<accession>A0AA88XJ14</accession>
<dbReference type="InterPro" id="IPR036397">
    <property type="entry name" value="RNaseH_sf"/>
</dbReference>
<dbReference type="Gene3D" id="3.30.420.10">
    <property type="entry name" value="Ribonuclease H-like superfamily/Ribonuclease H"/>
    <property type="match status" value="1"/>
</dbReference>
<dbReference type="PANTHER" id="PTHR46791">
    <property type="entry name" value="EXPRESSED PROTEIN"/>
    <property type="match status" value="1"/>
</dbReference>
<dbReference type="SUPFAM" id="SSF53098">
    <property type="entry name" value="Ribonuclease H-like"/>
    <property type="match status" value="1"/>
</dbReference>
<proteinExistence type="predicted"/>
<evidence type="ECO:0000313" key="3">
    <source>
        <dbReference type="Proteomes" id="UP001186944"/>
    </source>
</evidence>
<comment type="caution">
    <text evidence="2">The sequence shown here is derived from an EMBL/GenBank/DDBJ whole genome shotgun (WGS) entry which is preliminary data.</text>
</comment>
<evidence type="ECO:0000313" key="2">
    <source>
        <dbReference type="EMBL" id="KAK3086585.1"/>
    </source>
</evidence>
<evidence type="ECO:0000259" key="1">
    <source>
        <dbReference type="PROSITE" id="PS50994"/>
    </source>
</evidence>
<dbReference type="PROSITE" id="PS50994">
    <property type="entry name" value="INTEGRASE"/>
    <property type="match status" value="1"/>
</dbReference>
<dbReference type="AlphaFoldDB" id="A0AA88XJ14"/>
<dbReference type="EMBL" id="VSWD01000012">
    <property type="protein sequence ID" value="KAK3086585.1"/>
    <property type="molecule type" value="Genomic_DNA"/>
</dbReference>